<reference evidence="2 3" key="1">
    <citation type="journal article" date="2017" name="Curr. Biol.">
        <title>Genome architecture and evolution of a unichromosomal asexual nematode.</title>
        <authorList>
            <person name="Fradin H."/>
            <person name="Zegar C."/>
            <person name="Gutwein M."/>
            <person name="Lucas J."/>
            <person name="Kovtun M."/>
            <person name="Corcoran D."/>
            <person name="Baugh L.R."/>
            <person name="Kiontke K."/>
            <person name="Gunsalus K."/>
            <person name="Fitch D.H."/>
            <person name="Piano F."/>
        </authorList>
    </citation>
    <scope>NUCLEOTIDE SEQUENCE [LARGE SCALE GENOMIC DNA]</scope>
    <source>
        <strain evidence="2">PF1309</strain>
    </source>
</reference>
<evidence type="ECO:0000313" key="3">
    <source>
        <dbReference type="Proteomes" id="UP000218231"/>
    </source>
</evidence>
<proteinExistence type="predicted"/>
<accession>A0A2A2KQN0</accession>
<organism evidence="2 3">
    <name type="scientific">Diploscapter pachys</name>
    <dbReference type="NCBI Taxonomy" id="2018661"/>
    <lineage>
        <taxon>Eukaryota</taxon>
        <taxon>Metazoa</taxon>
        <taxon>Ecdysozoa</taxon>
        <taxon>Nematoda</taxon>
        <taxon>Chromadorea</taxon>
        <taxon>Rhabditida</taxon>
        <taxon>Rhabditina</taxon>
        <taxon>Rhabditomorpha</taxon>
        <taxon>Rhabditoidea</taxon>
        <taxon>Rhabditidae</taxon>
        <taxon>Diploscapter</taxon>
    </lineage>
</organism>
<feature type="region of interest" description="Disordered" evidence="1">
    <location>
        <begin position="182"/>
        <end position="229"/>
    </location>
</feature>
<feature type="compositionally biased region" description="Basic and acidic residues" evidence="1">
    <location>
        <begin position="189"/>
        <end position="224"/>
    </location>
</feature>
<comment type="caution">
    <text evidence="2">The sequence shown here is derived from an EMBL/GenBank/DDBJ whole genome shotgun (WGS) entry which is preliminary data.</text>
</comment>
<dbReference type="Proteomes" id="UP000218231">
    <property type="component" value="Unassembled WGS sequence"/>
</dbReference>
<sequence>MAEVKVRIKLVDDNAAEDMVLVASVPDGMTLDKLIEENIVNAGWSGRNLVVKSARRYDKDFNEYVDVIKPYNSQTLSHMQRFEIHLNKETPETGTILADITINGTVQQGQKLVLPPDSTVNDFIFAVFAMFCKDAPNSTINYVKYFDSDFNEFVNIAKPYENVALNFQSRYTISITHVESPTIPNSNPLDKETKLSNENSARHHDIEKCLSQIEDKTPNDEPRSKRAKKDKLGTVNDIYDIYQLNPSLLTDQNDSLISHPDFRLGNIRAAAIECRIFYNRNVCHGINDRIRKTVVFLMAQLFKHDNILTYTAAQKLKPGMIKFPEQVSAKIAAGMIKLIEMKPDSATMGSETDMEIPAGQWTQLIYQEIEHALKSSPTRNTTKPLFKQISDKDHTCKLNLDQEAVQNGWYENASTNYGQDTEIQNAPHQEHAQVVIYNALVPSSFSQTQASNTTGQIIQPWISPSFAQAAVSESMQVCTK</sequence>
<dbReference type="AlphaFoldDB" id="A0A2A2KQN0"/>
<gene>
    <name evidence="2" type="ORF">WR25_02173</name>
</gene>
<name>A0A2A2KQN0_9BILA</name>
<evidence type="ECO:0000313" key="2">
    <source>
        <dbReference type="EMBL" id="PAV76254.1"/>
    </source>
</evidence>
<evidence type="ECO:0000256" key="1">
    <source>
        <dbReference type="SAM" id="MobiDB-lite"/>
    </source>
</evidence>
<keyword evidence="3" id="KW-1185">Reference proteome</keyword>
<dbReference type="EMBL" id="LIAE01007918">
    <property type="protein sequence ID" value="PAV76254.1"/>
    <property type="molecule type" value="Genomic_DNA"/>
</dbReference>
<protein>
    <submittedName>
        <fullName evidence="2">Uncharacterized protein</fullName>
    </submittedName>
</protein>